<evidence type="ECO:0000256" key="1">
    <source>
        <dbReference type="SAM" id="MobiDB-lite"/>
    </source>
</evidence>
<feature type="region of interest" description="Disordered" evidence="1">
    <location>
        <begin position="1"/>
        <end position="24"/>
    </location>
</feature>
<dbReference type="Proteomes" id="UP000581206">
    <property type="component" value="Unassembled WGS sequence"/>
</dbReference>
<proteinExistence type="predicted"/>
<reference evidence="2 3" key="1">
    <citation type="submission" date="2020-04" db="EMBL/GenBank/DDBJ databases">
        <title>MicrobeNet Type strains.</title>
        <authorList>
            <person name="Nicholson A.C."/>
        </authorList>
    </citation>
    <scope>NUCLEOTIDE SEQUENCE [LARGE SCALE GENOMIC DNA]</scope>
    <source>
        <strain evidence="2 3">ATCC BAA-788</strain>
    </source>
</reference>
<evidence type="ECO:0008006" key="4">
    <source>
        <dbReference type="Google" id="ProtNLM"/>
    </source>
</evidence>
<keyword evidence="3" id="KW-1185">Reference proteome</keyword>
<sequence length="298" mass="32388">MSRLRRRSRPEGSPRRTRRPLLPPRERRPARWGLIGWSAFLWVPALAVAGVLLGMTLSAQAAVSAYRDQDEGRGATTFAWLGQWAPMEQWKAPFDEGTARMADGQSPRLALFSLDRALRLVPEDARCDVQTNRAVVLSAVADGSMAEAADHVRWITELSRLRGAGEPVPEDAEWGDRTLAELVDAGQRLTESAQADYLAAAEALMDPACEDQRSDEEQQQAEDQAQQLEEQAGEAGEMGDQMNPNSGEGEGGEGGPTPEEQEQQRQQELQERNGGGDGGGSDPEGEDEGSGGGVERPW</sequence>
<feature type="compositionally biased region" description="Gly residues" evidence="1">
    <location>
        <begin position="273"/>
        <end position="282"/>
    </location>
</feature>
<comment type="caution">
    <text evidence="2">The sequence shown here is derived from an EMBL/GenBank/DDBJ whole genome shotgun (WGS) entry which is preliminary data.</text>
</comment>
<name>A0A7X6QY45_9CELL</name>
<accession>A0A7X6QY45</accession>
<evidence type="ECO:0000313" key="2">
    <source>
        <dbReference type="EMBL" id="NKY21745.1"/>
    </source>
</evidence>
<dbReference type="AlphaFoldDB" id="A0A7X6QY45"/>
<gene>
    <name evidence="2" type="ORF">HGA03_03595</name>
</gene>
<organism evidence="2 3">
    <name type="scientific">Cellulomonas denverensis</name>
    <dbReference type="NCBI Taxonomy" id="264297"/>
    <lineage>
        <taxon>Bacteria</taxon>
        <taxon>Bacillati</taxon>
        <taxon>Actinomycetota</taxon>
        <taxon>Actinomycetes</taxon>
        <taxon>Micrococcales</taxon>
        <taxon>Cellulomonadaceae</taxon>
        <taxon>Cellulomonas</taxon>
    </lineage>
</organism>
<feature type="compositionally biased region" description="Basic and acidic residues" evidence="1">
    <location>
        <begin position="262"/>
        <end position="271"/>
    </location>
</feature>
<evidence type="ECO:0000313" key="3">
    <source>
        <dbReference type="Proteomes" id="UP000581206"/>
    </source>
</evidence>
<dbReference type="RefSeq" id="WP_168628795.1">
    <property type="nucleotide sequence ID" value="NZ_BONL01000010.1"/>
</dbReference>
<dbReference type="EMBL" id="JAAXOX010000001">
    <property type="protein sequence ID" value="NKY21745.1"/>
    <property type="molecule type" value="Genomic_DNA"/>
</dbReference>
<protein>
    <recommendedName>
        <fullName evidence="4">DUF5667 domain-containing protein</fullName>
    </recommendedName>
</protein>
<feature type="region of interest" description="Disordered" evidence="1">
    <location>
        <begin position="209"/>
        <end position="298"/>
    </location>
</feature>
<feature type="compositionally biased region" description="Low complexity" evidence="1">
    <location>
        <begin position="221"/>
        <end position="241"/>
    </location>
</feature>